<dbReference type="GO" id="GO:0005516">
    <property type="term" value="F:calmodulin binding"/>
    <property type="evidence" value="ECO:0007669"/>
    <property type="project" value="UniProtKB-KW"/>
</dbReference>
<comment type="similarity">
    <text evidence="2">Belongs to the IQD family.</text>
</comment>
<dbReference type="Proteomes" id="UP000243975">
    <property type="component" value="Unassembled WGS sequence"/>
</dbReference>
<proteinExistence type="inferred from homology"/>
<feature type="region of interest" description="Disordered" evidence="3">
    <location>
        <begin position="255"/>
        <end position="282"/>
    </location>
</feature>
<evidence type="ECO:0000256" key="1">
    <source>
        <dbReference type="ARBA" id="ARBA00022860"/>
    </source>
</evidence>
<dbReference type="Pfam" id="PF13178">
    <property type="entry name" value="DUF4005"/>
    <property type="match status" value="1"/>
</dbReference>
<feature type="compositionally biased region" description="Polar residues" evidence="3">
    <location>
        <begin position="303"/>
        <end position="314"/>
    </location>
</feature>
<feature type="compositionally biased region" description="Low complexity" evidence="3">
    <location>
        <begin position="199"/>
        <end position="212"/>
    </location>
</feature>
<dbReference type="EMBL" id="LEKV01004908">
    <property type="protein sequence ID" value="KVH91741.1"/>
    <property type="molecule type" value="Genomic_DNA"/>
</dbReference>
<dbReference type="PROSITE" id="PS50096">
    <property type="entry name" value="IQ"/>
    <property type="match status" value="1"/>
</dbReference>
<dbReference type="PANTHER" id="PTHR32295">
    <property type="entry name" value="IQ-DOMAIN 5-RELATED"/>
    <property type="match status" value="1"/>
</dbReference>
<protein>
    <recommendedName>
        <fullName evidence="4">DUF4005 domain-containing protein</fullName>
    </recommendedName>
</protein>
<organism evidence="5 6">
    <name type="scientific">Cynara cardunculus var. scolymus</name>
    <name type="common">Globe artichoke</name>
    <name type="synonym">Cynara scolymus</name>
    <dbReference type="NCBI Taxonomy" id="59895"/>
    <lineage>
        <taxon>Eukaryota</taxon>
        <taxon>Viridiplantae</taxon>
        <taxon>Streptophyta</taxon>
        <taxon>Embryophyta</taxon>
        <taxon>Tracheophyta</taxon>
        <taxon>Spermatophyta</taxon>
        <taxon>Magnoliopsida</taxon>
        <taxon>eudicotyledons</taxon>
        <taxon>Gunneridae</taxon>
        <taxon>Pentapetalae</taxon>
        <taxon>asterids</taxon>
        <taxon>campanulids</taxon>
        <taxon>Asterales</taxon>
        <taxon>Asteraceae</taxon>
        <taxon>Carduoideae</taxon>
        <taxon>Cardueae</taxon>
        <taxon>Carduinae</taxon>
        <taxon>Cynara</taxon>
    </lineage>
</organism>
<dbReference type="AlphaFoldDB" id="A0A103XJ54"/>
<dbReference type="Gramene" id="KVH91741">
    <property type="protein sequence ID" value="KVH91741"/>
    <property type="gene ID" value="Ccrd_006229"/>
</dbReference>
<dbReference type="InterPro" id="IPR025064">
    <property type="entry name" value="DUF4005"/>
</dbReference>
<feature type="domain" description="DUF4005" evidence="4">
    <location>
        <begin position="212"/>
        <end position="293"/>
    </location>
</feature>
<feature type="region of interest" description="Disordered" evidence="3">
    <location>
        <begin position="197"/>
        <end position="220"/>
    </location>
</feature>
<comment type="caution">
    <text evidence="5">The sequence shown here is derived from an EMBL/GenBank/DDBJ whole genome shotgun (WGS) entry which is preliminary data.</text>
</comment>
<gene>
    <name evidence="5" type="ORF">Ccrd_006229</name>
</gene>
<dbReference type="STRING" id="59895.A0A103XJ54"/>
<accession>A0A103XJ54</accession>
<evidence type="ECO:0000313" key="6">
    <source>
        <dbReference type="Proteomes" id="UP000243975"/>
    </source>
</evidence>
<evidence type="ECO:0000259" key="4">
    <source>
        <dbReference type="Pfam" id="PF13178"/>
    </source>
</evidence>
<evidence type="ECO:0000256" key="2">
    <source>
        <dbReference type="ARBA" id="ARBA00024341"/>
    </source>
</evidence>
<dbReference type="PANTHER" id="PTHR32295:SF292">
    <property type="entry name" value="PROTEIN IQ-DOMAIN 16"/>
    <property type="match status" value="1"/>
</dbReference>
<evidence type="ECO:0000256" key="3">
    <source>
        <dbReference type="SAM" id="MobiDB-lite"/>
    </source>
</evidence>
<keyword evidence="1" id="KW-0112">Calmodulin-binding</keyword>
<sequence>MADGESREAATCEAATAECRLRAPRGREPTTADYKRRWLFRRSSNIPTPSLDLDQEEKTSIQHSTSIKQHFAATLIQTSFRAYLARRASRALKGIVMLQSLIRGQIVRNQTAITFKCIQTLLRVQSRLNIKPSRLQPPLLNHLISQSSTHESCNPYEDYTLEQLDPVLQTRKEAVLSRDIKELQERANWLARWMEAKQSGTPTSRRSSYSPSVGPQSVTPSPIKIEPLLVQSASPRCRKENRNYLRATPSYMAATESAKAKIRPQNSPRPEREQMGSAKKRLSYSVQDMSHDYIARYRGYGHNSRSPSFKSVQVNRRHEEMAH</sequence>
<dbReference type="Gene3D" id="1.20.5.190">
    <property type="match status" value="1"/>
</dbReference>
<dbReference type="CDD" id="cd23767">
    <property type="entry name" value="IQCD"/>
    <property type="match status" value="1"/>
</dbReference>
<feature type="region of interest" description="Disordered" evidence="3">
    <location>
        <begin position="299"/>
        <end position="323"/>
    </location>
</feature>
<name>A0A103XJ54_CYNCS</name>
<reference evidence="5 6" key="1">
    <citation type="journal article" date="2016" name="Sci. Rep.">
        <title>The genome sequence of the outbreeding globe artichoke constructed de novo incorporating a phase-aware low-pass sequencing strategy of F1 progeny.</title>
        <authorList>
            <person name="Scaglione D."/>
            <person name="Reyes-Chin-Wo S."/>
            <person name="Acquadro A."/>
            <person name="Froenicke L."/>
            <person name="Portis E."/>
            <person name="Beitel C."/>
            <person name="Tirone M."/>
            <person name="Mauro R."/>
            <person name="Lo Monaco A."/>
            <person name="Mauromicale G."/>
            <person name="Faccioli P."/>
            <person name="Cattivelli L."/>
            <person name="Rieseberg L."/>
            <person name="Michelmore R."/>
            <person name="Lanteri S."/>
        </authorList>
    </citation>
    <scope>NUCLEOTIDE SEQUENCE [LARGE SCALE GENOMIC DNA]</scope>
    <source>
        <strain evidence="5">2C</strain>
    </source>
</reference>
<keyword evidence="6" id="KW-1185">Reference proteome</keyword>
<evidence type="ECO:0000313" key="5">
    <source>
        <dbReference type="EMBL" id="KVH91741.1"/>
    </source>
</evidence>